<dbReference type="GO" id="GO:0005576">
    <property type="term" value="C:extracellular region"/>
    <property type="evidence" value="ECO:0007669"/>
    <property type="project" value="UniProtKB-SubCell"/>
</dbReference>
<dbReference type="InterPro" id="IPR030400">
    <property type="entry name" value="Sedolisin_dom"/>
</dbReference>
<comment type="function">
    <text evidence="2">Secreted tripeptidyl-peptidase which degrades proteins at acidic pHs and is involved in virulence.</text>
</comment>
<dbReference type="PROSITE" id="PS51695">
    <property type="entry name" value="SEDOLISIN"/>
    <property type="match status" value="1"/>
</dbReference>
<evidence type="ECO:0000256" key="16">
    <source>
        <dbReference type="SAM" id="SignalP"/>
    </source>
</evidence>
<dbReference type="InterPro" id="IPR036852">
    <property type="entry name" value="Peptidase_S8/S53_dom_sf"/>
</dbReference>
<evidence type="ECO:0000256" key="1">
    <source>
        <dbReference type="ARBA" id="ARBA00001910"/>
    </source>
</evidence>
<dbReference type="EC" id="3.4.14.10" evidence="4"/>
<dbReference type="GO" id="GO:0006508">
    <property type="term" value="P:proteolysis"/>
    <property type="evidence" value="ECO:0007669"/>
    <property type="project" value="UniProtKB-KW"/>
</dbReference>
<dbReference type="GO" id="GO:0046872">
    <property type="term" value="F:metal ion binding"/>
    <property type="evidence" value="ECO:0007669"/>
    <property type="project" value="UniProtKB-UniRule"/>
</dbReference>
<evidence type="ECO:0000256" key="13">
    <source>
        <dbReference type="ARBA" id="ARBA00023145"/>
    </source>
</evidence>
<dbReference type="Proteomes" id="UP000236290">
    <property type="component" value="Unassembled WGS sequence"/>
</dbReference>
<feature type="binding site" evidence="15">
    <location>
        <position position="566"/>
    </location>
    <ligand>
        <name>Ca(2+)</name>
        <dbReference type="ChEBI" id="CHEBI:29108"/>
    </ligand>
</feature>
<evidence type="ECO:0000256" key="4">
    <source>
        <dbReference type="ARBA" id="ARBA00012462"/>
    </source>
</evidence>
<dbReference type="GO" id="GO:0008240">
    <property type="term" value="F:tripeptidyl-peptidase activity"/>
    <property type="evidence" value="ECO:0007669"/>
    <property type="project" value="UniProtKB-EC"/>
</dbReference>
<dbReference type="EMBL" id="MTYI01000006">
    <property type="protein sequence ID" value="PNP59625.1"/>
    <property type="molecule type" value="Genomic_DNA"/>
</dbReference>
<dbReference type="OrthoDB" id="409122at2759"/>
<feature type="signal peptide" evidence="16">
    <location>
        <begin position="1"/>
        <end position="20"/>
    </location>
</feature>
<feature type="binding site" evidence="15">
    <location>
        <position position="564"/>
    </location>
    <ligand>
        <name>Ca(2+)</name>
        <dbReference type="ChEBI" id="CHEBI:29108"/>
    </ligand>
</feature>
<accession>A0A2K0UPB7</accession>
<feature type="domain" description="Peptidase S53" evidence="17">
    <location>
        <begin position="196"/>
        <end position="586"/>
    </location>
</feature>
<proteinExistence type="predicted"/>
<gene>
    <name evidence="18" type="ORF">THARTR1_00798</name>
</gene>
<dbReference type="Pfam" id="PF00082">
    <property type="entry name" value="Peptidase_S8"/>
    <property type="match status" value="1"/>
</dbReference>
<feature type="active site" description="Charge relay system" evidence="15">
    <location>
        <position position="279"/>
    </location>
</feature>
<dbReference type="InterPro" id="IPR050819">
    <property type="entry name" value="Tripeptidyl-peptidase_I"/>
</dbReference>
<evidence type="ECO:0000256" key="6">
    <source>
        <dbReference type="ARBA" id="ARBA00022670"/>
    </source>
</evidence>
<dbReference type="CDD" id="cd11377">
    <property type="entry name" value="Pro-peptidase_S53"/>
    <property type="match status" value="1"/>
</dbReference>
<dbReference type="InterPro" id="IPR015366">
    <property type="entry name" value="S53_propep"/>
</dbReference>
<dbReference type="InterPro" id="IPR000209">
    <property type="entry name" value="Peptidase_S8/S53_dom"/>
</dbReference>
<name>A0A2K0UPB7_TRIHA</name>
<dbReference type="AlphaFoldDB" id="A0A2K0UPB7"/>
<dbReference type="Pfam" id="PF09286">
    <property type="entry name" value="Pro-kuma_activ"/>
    <property type="match status" value="1"/>
</dbReference>
<evidence type="ECO:0000256" key="12">
    <source>
        <dbReference type="ARBA" id="ARBA00023026"/>
    </source>
</evidence>
<comment type="catalytic activity">
    <reaction evidence="1">
        <text>Release of an N-terminal tripeptide from a polypeptide.</text>
        <dbReference type="EC" id="3.4.14.10"/>
    </reaction>
</comment>
<evidence type="ECO:0000256" key="8">
    <source>
        <dbReference type="ARBA" id="ARBA00022729"/>
    </source>
</evidence>
<keyword evidence="12" id="KW-0843">Virulence</keyword>
<comment type="subcellular location">
    <subcellularLocation>
        <location evidence="3">Secreted</location>
        <location evidence="3">Extracellular space</location>
    </subcellularLocation>
</comment>
<keyword evidence="6 15" id="KW-0645">Protease</keyword>
<evidence type="ECO:0000259" key="17">
    <source>
        <dbReference type="PROSITE" id="PS51695"/>
    </source>
</evidence>
<dbReference type="FunFam" id="3.40.50.200:FF:000015">
    <property type="entry name" value="Tripeptidyl peptidase A"/>
    <property type="match status" value="1"/>
</dbReference>
<evidence type="ECO:0000256" key="9">
    <source>
        <dbReference type="ARBA" id="ARBA00022801"/>
    </source>
</evidence>
<evidence type="ECO:0000313" key="18">
    <source>
        <dbReference type="EMBL" id="PNP59625.1"/>
    </source>
</evidence>
<evidence type="ECO:0000256" key="2">
    <source>
        <dbReference type="ARBA" id="ARBA00002451"/>
    </source>
</evidence>
<evidence type="ECO:0000256" key="10">
    <source>
        <dbReference type="ARBA" id="ARBA00022825"/>
    </source>
</evidence>
<comment type="cofactor">
    <cofactor evidence="15">
        <name>Ca(2+)</name>
        <dbReference type="ChEBI" id="CHEBI:29108"/>
    </cofactor>
    <text evidence="15">Binds 1 Ca(2+) ion per subunit.</text>
</comment>
<dbReference type="SUPFAM" id="SSF54897">
    <property type="entry name" value="Protease propeptides/inhibitors"/>
    <property type="match status" value="1"/>
</dbReference>
<dbReference type="Gene3D" id="3.40.50.200">
    <property type="entry name" value="Peptidase S8/S53 domain"/>
    <property type="match status" value="1"/>
</dbReference>
<dbReference type="PANTHER" id="PTHR14218:SF15">
    <property type="entry name" value="TRIPEPTIDYL-PEPTIDASE 1"/>
    <property type="match status" value="1"/>
</dbReference>
<keyword evidence="10 15" id="KW-0720">Serine protease</keyword>
<feature type="active site" description="Charge relay system" evidence="15">
    <location>
        <position position="275"/>
    </location>
</feature>
<evidence type="ECO:0000256" key="7">
    <source>
        <dbReference type="ARBA" id="ARBA00022723"/>
    </source>
</evidence>
<keyword evidence="9 15" id="KW-0378">Hydrolase</keyword>
<evidence type="ECO:0000256" key="11">
    <source>
        <dbReference type="ARBA" id="ARBA00022837"/>
    </source>
</evidence>
<evidence type="ECO:0000256" key="14">
    <source>
        <dbReference type="ARBA" id="ARBA00023180"/>
    </source>
</evidence>
<evidence type="ECO:0000256" key="15">
    <source>
        <dbReference type="PROSITE-ProRule" id="PRU01032"/>
    </source>
</evidence>
<dbReference type="SMART" id="SM00944">
    <property type="entry name" value="Pro-kuma_activ"/>
    <property type="match status" value="1"/>
</dbReference>
<dbReference type="PANTHER" id="PTHR14218">
    <property type="entry name" value="PROTEASE S8 TRIPEPTIDYL PEPTIDASE I CLN2"/>
    <property type="match status" value="1"/>
</dbReference>
<keyword evidence="8 16" id="KW-0732">Signal</keyword>
<evidence type="ECO:0000313" key="19">
    <source>
        <dbReference type="Proteomes" id="UP000236290"/>
    </source>
</evidence>
<feature type="chain" id="PRO_5014446482" description="tripeptidyl-peptidase II" evidence="16">
    <location>
        <begin position="21"/>
        <end position="587"/>
    </location>
</feature>
<feature type="active site" description="Charge relay system" evidence="15">
    <location>
        <position position="496"/>
    </location>
</feature>
<keyword evidence="13" id="KW-0865">Zymogen</keyword>
<dbReference type="CDD" id="cd04056">
    <property type="entry name" value="Peptidases_S53"/>
    <property type="match status" value="1"/>
</dbReference>
<keyword evidence="11 15" id="KW-0106">Calcium</keyword>
<evidence type="ECO:0000256" key="3">
    <source>
        <dbReference type="ARBA" id="ARBA00004239"/>
    </source>
</evidence>
<keyword evidence="7 15" id="KW-0479">Metal-binding</keyword>
<dbReference type="GO" id="GO:0004252">
    <property type="term" value="F:serine-type endopeptidase activity"/>
    <property type="evidence" value="ECO:0007669"/>
    <property type="project" value="UniProtKB-UniRule"/>
</dbReference>
<keyword evidence="14" id="KW-0325">Glycoprotein</keyword>
<comment type="caution">
    <text evidence="18">The sequence shown here is derived from an EMBL/GenBank/DDBJ whole genome shotgun (WGS) entry which is preliminary data.</text>
</comment>
<feature type="binding site" evidence="15">
    <location>
        <position position="540"/>
    </location>
    <ligand>
        <name>Ca(2+)</name>
        <dbReference type="ChEBI" id="CHEBI:29108"/>
    </ligand>
</feature>
<protein>
    <recommendedName>
        <fullName evidence="4">tripeptidyl-peptidase II</fullName>
        <ecNumber evidence="4">3.4.14.10</ecNumber>
    </recommendedName>
</protein>
<evidence type="ECO:0000256" key="5">
    <source>
        <dbReference type="ARBA" id="ARBA00022525"/>
    </source>
</evidence>
<sequence length="587" mass="63079">MKSALLWAVQLSLLAGLGASRRNVEQVLSIPSGWTKFQDVVNPARHMRLSIALRQPNIDQLEAKMAENDNRLSLEDIEQLQAPDQKDVDAVLLWLSQNKLTGVVDNNFIHVTTTVAQAEPLLGMKVSRFAYKDKKPVLRTTKYTVPDAVAASISFIHPLANFMTARHRPELLSAPPRPASKAAADDSDNTVYCPGSVTPACLAQLYNISSYTPASNNSPVIFGVAGFLEENANLQDLQQFLTLSAPSVAQAGKSITVELVNGGVNSQDLTESGHEAALDVDYAVSLGFPTNVTYYATGGRGVKLDDNGQPISGEDDDNEPYLEFFRYLLAKPDHQVPHVLSLSYSDDELSVPREYAKHVCSLFGLLTARGTSIIFSSGDGGARGGRDSSCLTNDGTKRPVAMATFPPTCPWVTSVGAVTNGAEPPNGASFSTGGFSQYFARPHWQDSSVKSYVQALNGRLDGLYNPAMRAIPDVSAVGTSFMVIAGGIPHFLQGTSASAPVFASMVALINDARLRAGKRSLGWLNQHLYSNKVKGVLQDITVGKSLSCVFNDTEVPGGWPAAPGWDAITGLGVPKEFDKFLKVLYDV</sequence>
<feature type="binding site" evidence="15">
    <location>
        <position position="539"/>
    </location>
    <ligand>
        <name>Ca(2+)</name>
        <dbReference type="ChEBI" id="CHEBI:29108"/>
    </ligand>
</feature>
<keyword evidence="5" id="KW-0964">Secreted</keyword>
<dbReference type="SUPFAM" id="SSF52743">
    <property type="entry name" value="Subtilisin-like"/>
    <property type="match status" value="1"/>
</dbReference>
<reference evidence="18 19" key="1">
    <citation type="submission" date="2017-02" db="EMBL/GenBank/DDBJ databases">
        <title>Genomes of Trichoderma spp. with biocontrol activity.</title>
        <authorList>
            <person name="Gardiner D."/>
            <person name="Kazan K."/>
            <person name="Vos C."/>
            <person name="Harvey P."/>
        </authorList>
    </citation>
    <scope>NUCLEOTIDE SEQUENCE [LARGE SCALE GENOMIC DNA]</scope>
    <source>
        <strain evidence="18 19">Tr1</strain>
    </source>
</reference>
<organism evidence="18 19">
    <name type="scientific">Trichoderma harzianum</name>
    <name type="common">Hypocrea lixii</name>
    <dbReference type="NCBI Taxonomy" id="5544"/>
    <lineage>
        <taxon>Eukaryota</taxon>
        <taxon>Fungi</taxon>
        <taxon>Dikarya</taxon>
        <taxon>Ascomycota</taxon>
        <taxon>Pezizomycotina</taxon>
        <taxon>Sordariomycetes</taxon>
        <taxon>Hypocreomycetidae</taxon>
        <taxon>Hypocreales</taxon>
        <taxon>Hypocreaceae</taxon>
        <taxon>Trichoderma</taxon>
    </lineage>
</organism>